<dbReference type="RefSeq" id="WP_181761408.1">
    <property type="nucleotide sequence ID" value="NZ_BMCR01000001.1"/>
</dbReference>
<gene>
    <name evidence="1" type="ORF">H1W37_16300</name>
</gene>
<protein>
    <submittedName>
        <fullName evidence="1">Uncharacterized protein</fullName>
    </submittedName>
</protein>
<comment type="caution">
    <text evidence="1">The sequence shown here is derived from an EMBL/GenBank/DDBJ whole genome shotgun (WGS) entry which is preliminary data.</text>
</comment>
<dbReference type="Proteomes" id="UP000559404">
    <property type="component" value="Unassembled WGS sequence"/>
</dbReference>
<sequence>MSDTPTGYSSGSAEFAFLKGHIAATMALIHGLIAQNAINRDALDDFFTDYLSHLPHTRETIALRLVIDQWRQGLRDGVDEAQLRRQFLEVITGGRSSD</sequence>
<evidence type="ECO:0000313" key="1">
    <source>
        <dbReference type="EMBL" id="MBA4613224.1"/>
    </source>
</evidence>
<keyword evidence="2" id="KW-1185">Reference proteome</keyword>
<organism evidence="1 2">
    <name type="scientific">Stappia taiwanensis</name>
    <dbReference type="NCBI Taxonomy" id="992267"/>
    <lineage>
        <taxon>Bacteria</taxon>
        <taxon>Pseudomonadati</taxon>
        <taxon>Pseudomonadota</taxon>
        <taxon>Alphaproteobacteria</taxon>
        <taxon>Hyphomicrobiales</taxon>
        <taxon>Stappiaceae</taxon>
        <taxon>Stappia</taxon>
    </lineage>
</organism>
<proteinExistence type="predicted"/>
<dbReference type="EMBL" id="JACEON010000016">
    <property type="protein sequence ID" value="MBA4613224.1"/>
    <property type="molecule type" value="Genomic_DNA"/>
</dbReference>
<reference evidence="1 2" key="1">
    <citation type="submission" date="2020-07" db="EMBL/GenBank/DDBJ databases">
        <authorList>
            <person name="Li M."/>
        </authorList>
    </citation>
    <scope>NUCLEOTIDE SEQUENCE [LARGE SCALE GENOMIC DNA]</scope>
    <source>
        <strain evidence="1 2">DSM 23284</strain>
    </source>
</reference>
<dbReference type="AlphaFoldDB" id="A0A838Y1Z6"/>
<accession>A0A838Y1Z6</accession>
<evidence type="ECO:0000313" key="2">
    <source>
        <dbReference type="Proteomes" id="UP000559404"/>
    </source>
</evidence>
<reference evidence="1 2" key="2">
    <citation type="submission" date="2020-08" db="EMBL/GenBank/DDBJ databases">
        <title>Stappia taiwanensis sp. nov., isolated from a coastal thermal spring.</title>
        <authorList>
            <person name="Kampfer P."/>
        </authorList>
    </citation>
    <scope>NUCLEOTIDE SEQUENCE [LARGE SCALE GENOMIC DNA]</scope>
    <source>
        <strain evidence="1 2">DSM 23284</strain>
    </source>
</reference>
<name>A0A838Y1Z6_9HYPH</name>